<name>A0A8H7DMX2_9AGAR</name>
<dbReference type="EMBL" id="JACAZH010000001">
    <property type="protein sequence ID" value="KAF7377051.1"/>
    <property type="molecule type" value="Genomic_DNA"/>
</dbReference>
<evidence type="ECO:0000313" key="3">
    <source>
        <dbReference type="Proteomes" id="UP000623467"/>
    </source>
</evidence>
<dbReference type="OrthoDB" id="3039229at2759"/>
<keyword evidence="3" id="KW-1185">Reference proteome</keyword>
<organism evidence="2 3">
    <name type="scientific">Mycena sanguinolenta</name>
    <dbReference type="NCBI Taxonomy" id="230812"/>
    <lineage>
        <taxon>Eukaryota</taxon>
        <taxon>Fungi</taxon>
        <taxon>Dikarya</taxon>
        <taxon>Basidiomycota</taxon>
        <taxon>Agaricomycotina</taxon>
        <taxon>Agaricomycetes</taxon>
        <taxon>Agaricomycetidae</taxon>
        <taxon>Agaricales</taxon>
        <taxon>Marasmiineae</taxon>
        <taxon>Mycenaceae</taxon>
        <taxon>Mycena</taxon>
    </lineage>
</organism>
<proteinExistence type="predicted"/>
<evidence type="ECO:0008006" key="4">
    <source>
        <dbReference type="Google" id="ProtNLM"/>
    </source>
</evidence>
<feature type="compositionally biased region" description="Basic and acidic residues" evidence="1">
    <location>
        <begin position="1"/>
        <end position="11"/>
    </location>
</feature>
<feature type="region of interest" description="Disordered" evidence="1">
    <location>
        <begin position="1"/>
        <end position="25"/>
    </location>
</feature>
<comment type="caution">
    <text evidence="2">The sequence shown here is derived from an EMBL/GenBank/DDBJ whole genome shotgun (WGS) entry which is preliminary data.</text>
</comment>
<protein>
    <recommendedName>
        <fullName evidence="4">Protein kinase domain-containing protein</fullName>
    </recommendedName>
</protein>
<dbReference type="AlphaFoldDB" id="A0A8H7DMX2"/>
<accession>A0A8H7DMX2</accession>
<evidence type="ECO:0000256" key="1">
    <source>
        <dbReference type="SAM" id="MobiDB-lite"/>
    </source>
</evidence>
<evidence type="ECO:0000313" key="2">
    <source>
        <dbReference type="EMBL" id="KAF7377051.1"/>
    </source>
</evidence>
<gene>
    <name evidence="2" type="ORF">MSAN_00123200</name>
</gene>
<reference evidence="2" key="1">
    <citation type="submission" date="2020-05" db="EMBL/GenBank/DDBJ databases">
        <title>Mycena genomes resolve the evolution of fungal bioluminescence.</title>
        <authorList>
            <person name="Tsai I.J."/>
        </authorList>
    </citation>
    <scope>NUCLEOTIDE SEQUENCE</scope>
    <source>
        <strain evidence="2">160909Yilan</strain>
    </source>
</reference>
<sequence>MNDHSQPEPEFTHSSTCDVESPSHASGMFSNSQHFTVTGGTFTNITKNYAAAPSLPPDLRMIPLGDIDLQQQIRVDNYTGVAYFQRQRACVRRVHSAKAIIAGRKSKVTVAIYQGNDAEQEWRDDVAKHMSLRHPNIVQICGAASSNGLHATLFNDDLIPLRAFLDGFHNSPVLTVYIYACCNSDFSVRNSTLSSESLILCQAAYRYIISEFQQTLNLEERTNWIRRSTGRLCTELVKGPHELWLPFAEPELPGLSVKHALCAGTQTITTFIDSLTLEQYYHICYWNLKQDRHIALSASTTMTLGAVFHCPSDPLEDSVEITFLPSAEVLRIGGWRTSEHRTGEVMPNGWTRPGMYSTTLCPFSFTSPVASSGDAWLSQANHIFRRLNILSNFEDYGTAATHSLYLG</sequence>
<dbReference type="Proteomes" id="UP000623467">
    <property type="component" value="Unassembled WGS sequence"/>
</dbReference>